<organism evidence="1 2">
    <name type="scientific">Crepidotus variabilis</name>
    <dbReference type="NCBI Taxonomy" id="179855"/>
    <lineage>
        <taxon>Eukaryota</taxon>
        <taxon>Fungi</taxon>
        <taxon>Dikarya</taxon>
        <taxon>Basidiomycota</taxon>
        <taxon>Agaricomycotina</taxon>
        <taxon>Agaricomycetes</taxon>
        <taxon>Agaricomycetidae</taxon>
        <taxon>Agaricales</taxon>
        <taxon>Agaricineae</taxon>
        <taxon>Crepidotaceae</taxon>
        <taxon>Crepidotus</taxon>
    </lineage>
</organism>
<gene>
    <name evidence="1" type="ORF">CPB83DRAFT_173198</name>
</gene>
<evidence type="ECO:0000313" key="1">
    <source>
        <dbReference type="EMBL" id="KAF9521813.1"/>
    </source>
</evidence>
<sequence length="141" mass="16160">MEEVLLDFASRQLLIDSNKKECTLVLTVPEYFLVPDGQPKNGNDGQSKESMRSRIRRSRLSFIVGSNYTISRIAFCPLDGDKNFNSENDDFFGITPPLPTTNDFSAASYSMPRREYRLPRRFLSPTPAVKYFGAWLCSRLY</sequence>
<evidence type="ECO:0000313" key="2">
    <source>
        <dbReference type="Proteomes" id="UP000807306"/>
    </source>
</evidence>
<keyword evidence="2" id="KW-1185">Reference proteome</keyword>
<dbReference type="Proteomes" id="UP000807306">
    <property type="component" value="Unassembled WGS sequence"/>
</dbReference>
<proteinExistence type="predicted"/>
<comment type="caution">
    <text evidence="1">The sequence shown here is derived from an EMBL/GenBank/DDBJ whole genome shotgun (WGS) entry which is preliminary data.</text>
</comment>
<name>A0A9P6E3F0_9AGAR</name>
<accession>A0A9P6E3F0</accession>
<dbReference type="EMBL" id="MU157987">
    <property type="protein sequence ID" value="KAF9521813.1"/>
    <property type="molecule type" value="Genomic_DNA"/>
</dbReference>
<reference evidence="1" key="1">
    <citation type="submission" date="2020-11" db="EMBL/GenBank/DDBJ databases">
        <authorList>
            <consortium name="DOE Joint Genome Institute"/>
            <person name="Ahrendt S."/>
            <person name="Riley R."/>
            <person name="Andreopoulos W."/>
            <person name="Labutti K."/>
            <person name="Pangilinan J."/>
            <person name="Ruiz-Duenas F.J."/>
            <person name="Barrasa J.M."/>
            <person name="Sanchez-Garcia M."/>
            <person name="Camarero S."/>
            <person name="Miyauchi S."/>
            <person name="Serrano A."/>
            <person name="Linde D."/>
            <person name="Babiker R."/>
            <person name="Drula E."/>
            <person name="Ayuso-Fernandez I."/>
            <person name="Pacheco R."/>
            <person name="Padilla G."/>
            <person name="Ferreira P."/>
            <person name="Barriuso J."/>
            <person name="Kellner H."/>
            <person name="Castanera R."/>
            <person name="Alfaro M."/>
            <person name="Ramirez L."/>
            <person name="Pisabarro A.G."/>
            <person name="Kuo A."/>
            <person name="Tritt A."/>
            <person name="Lipzen A."/>
            <person name="He G."/>
            <person name="Yan M."/>
            <person name="Ng V."/>
            <person name="Cullen D."/>
            <person name="Martin F."/>
            <person name="Rosso M.-N."/>
            <person name="Henrissat B."/>
            <person name="Hibbett D."/>
            <person name="Martinez A.T."/>
            <person name="Grigoriev I.V."/>
        </authorList>
    </citation>
    <scope>NUCLEOTIDE SEQUENCE</scope>
    <source>
        <strain evidence="1">CBS 506.95</strain>
    </source>
</reference>
<protein>
    <submittedName>
        <fullName evidence="1">Uncharacterized protein</fullName>
    </submittedName>
</protein>
<dbReference type="AlphaFoldDB" id="A0A9P6E3F0"/>